<protein>
    <submittedName>
        <fullName evidence="1">Uncharacterized protein</fullName>
    </submittedName>
</protein>
<dbReference type="EMBL" id="LUEZ02000071">
    <property type="protein sequence ID" value="RDB19921.1"/>
    <property type="molecule type" value="Genomic_DNA"/>
</dbReference>
<accession>A0A369JCT9</accession>
<dbReference type="InParanoid" id="A0A369JCT9"/>
<name>A0A369JCT9_HYPMA</name>
<comment type="caution">
    <text evidence="1">The sequence shown here is derived from an EMBL/GenBank/DDBJ whole genome shotgun (WGS) entry which is preliminary data.</text>
</comment>
<gene>
    <name evidence="1" type="ORF">Hypma_012770</name>
</gene>
<evidence type="ECO:0000313" key="2">
    <source>
        <dbReference type="Proteomes" id="UP000076154"/>
    </source>
</evidence>
<reference evidence="1" key="1">
    <citation type="submission" date="2018-04" db="EMBL/GenBank/DDBJ databases">
        <title>Whole genome sequencing of Hypsizygus marmoreus.</title>
        <authorList>
            <person name="Choi I.-G."/>
            <person name="Min B."/>
            <person name="Kim J.-G."/>
            <person name="Kim S."/>
            <person name="Oh Y.-L."/>
            <person name="Kong W.-S."/>
            <person name="Park H."/>
            <person name="Jeong J."/>
            <person name="Song E.-S."/>
        </authorList>
    </citation>
    <scope>NUCLEOTIDE SEQUENCE [LARGE SCALE GENOMIC DNA]</scope>
    <source>
        <strain evidence="1">51987-8</strain>
    </source>
</reference>
<dbReference type="AlphaFoldDB" id="A0A369JCT9"/>
<proteinExistence type="predicted"/>
<evidence type="ECO:0000313" key="1">
    <source>
        <dbReference type="EMBL" id="RDB19921.1"/>
    </source>
</evidence>
<organism evidence="1 2">
    <name type="scientific">Hypsizygus marmoreus</name>
    <name type="common">White beech mushroom</name>
    <name type="synonym">Agaricus marmoreus</name>
    <dbReference type="NCBI Taxonomy" id="39966"/>
    <lineage>
        <taxon>Eukaryota</taxon>
        <taxon>Fungi</taxon>
        <taxon>Dikarya</taxon>
        <taxon>Basidiomycota</taxon>
        <taxon>Agaricomycotina</taxon>
        <taxon>Agaricomycetes</taxon>
        <taxon>Agaricomycetidae</taxon>
        <taxon>Agaricales</taxon>
        <taxon>Tricholomatineae</taxon>
        <taxon>Lyophyllaceae</taxon>
        <taxon>Hypsizygus</taxon>
    </lineage>
</organism>
<sequence>MTALPSNANASSLVIPDTQHLPSPLYFVRQYSLSWIRYSVPLRAALSKAVTHLSCWRIPTSADLLLPEGTLGAILTSTRFIWQDNHGRKHENLLWLTLSTTLPCVCSVVTDVPLSNGSNALLILGSVEIEIEHVNVGFYSDVDGSRRILGFDVLLHILLYAVERGLQLRIEEIEESYPLLIKHGTFKTRRASSLYVVGKPGPWWVTPSCFGFFDLHFPRRFDVREDLRHMVLSKG</sequence>
<dbReference type="Proteomes" id="UP000076154">
    <property type="component" value="Unassembled WGS sequence"/>
</dbReference>
<keyword evidence="2" id="KW-1185">Reference proteome</keyword>